<protein>
    <submittedName>
        <fullName evidence="1">Uncharacterized protein</fullName>
    </submittedName>
</protein>
<accession>A0A1M4PT77</accession>
<sequence length="134" mass="15402">MDKTDPLDAYIITYSARRGRAYVVSNIYLKFNKLAVLDKDKELFYNYGATPAAVLTELLSLDDVTYSSIKEQVNSQKKVKFALLVHNQQLNYTERCKGFYKLDKVLYEPLNVALAPSFNLINTLKMELSSVKKY</sequence>
<evidence type="ECO:0000313" key="1">
    <source>
        <dbReference type="EMBL" id="SHD78681.1"/>
    </source>
</evidence>
<proteinExistence type="predicted"/>
<dbReference type="RefSeq" id="WP_025642783.1">
    <property type="nucleotide sequence ID" value="NZ_LT669839.1"/>
</dbReference>
<gene>
    <name evidence="1" type="ORF">CUESP1_3360</name>
</gene>
<reference evidence="1 2" key="1">
    <citation type="submission" date="2016-11" db="EMBL/GenBank/DDBJ databases">
        <authorList>
            <person name="Manzoor S."/>
        </authorList>
    </citation>
    <scope>NUCLEOTIDE SEQUENCE [LARGE SCALE GENOMIC DNA]</scope>
    <source>
        <strain evidence="1">Clostridium ultunense strain Esp</strain>
    </source>
</reference>
<name>A0A1M4PT77_9FIRM</name>
<organism evidence="1 2">
    <name type="scientific">[Clostridium] ultunense Esp</name>
    <dbReference type="NCBI Taxonomy" id="1288971"/>
    <lineage>
        <taxon>Bacteria</taxon>
        <taxon>Bacillati</taxon>
        <taxon>Bacillota</taxon>
        <taxon>Tissierellia</taxon>
        <taxon>Tissierellales</taxon>
        <taxon>Tepidimicrobiaceae</taxon>
        <taxon>Schnuerera</taxon>
    </lineage>
</organism>
<evidence type="ECO:0000313" key="2">
    <source>
        <dbReference type="Proteomes" id="UP000245423"/>
    </source>
</evidence>
<keyword evidence="2" id="KW-1185">Reference proteome</keyword>
<dbReference type="Proteomes" id="UP000245423">
    <property type="component" value="Chromosome 1"/>
</dbReference>
<dbReference type="OrthoDB" id="9811278at2"/>
<dbReference type="AlphaFoldDB" id="A0A1M4PT77"/>
<dbReference type="EMBL" id="LT669839">
    <property type="protein sequence ID" value="SHD78681.1"/>
    <property type="molecule type" value="Genomic_DNA"/>
</dbReference>